<dbReference type="RefSeq" id="WP_163606777.1">
    <property type="nucleotide sequence ID" value="NZ_JAABOO010000002.1"/>
</dbReference>
<keyword evidence="6" id="KW-1185">Reference proteome</keyword>
<organism evidence="5 6">
    <name type="scientific">Leptobacterium flavescens</name>
    <dbReference type="NCBI Taxonomy" id="472055"/>
    <lineage>
        <taxon>Bacteria</taxon>
        <taxon>Pseudomonadati</taxon>
        <taxon>Bacteroidota</taxon>
        <taxon>Flavobacteriia</taxon>
        <taxon>Flavobacteriales</taxon>
        <taxon>Flavobacteriaceae</taxon>
        <taxon>Leptobacterium</taxon>
    </lineage>
</organism>
<sequence length="151" mass="17466">MESALDKTDLKIIELLRNNARYSFADLGRKISLSPSAVRERVQRLEDEGIIRKYKTLFDREKLGYGLEAIVMLKLFSGKLQAFMTAVDQFPEIMECYRVTGPQNIHMKVVLKDQRHLQNFIDRLIIYGDTTTHLILSDLVENEHIEKPLSG</sequence>
<protein>
    <submittedName>
        <fullName evidence="5">AsnC family transcriptional regulator</fullName>
    </submittedName>
</protein>
<dbReference type="Gene3D" id="3.30.70.920">
    <property type="match status" value="1"/>
</dbReference>
<evidence type="ECO:0000256" key="2">
    <source>
        <dbReference type="ARBA" id="ARBA00023125"/>
    </source>
</evidence>
<dbReference type="GO" id="GO:0043565">
    <property type="term" value="F:sequence-specific DNA binding"/>
    <property type="evidence" value="ECO:0007669"/>
    <property type="project" value="InterPro"/>
</dbReference>
<dbReference type="PROSITE" id="PS50956">
    <property type="entry name" value="HTH_ASNC_2"/>
    <property type="match status" value="1"/>
</dbReference>
<evidence type="ECO:0000313" key="5">
    <source>
        <dbReference type="EMBL" id="NER13690.1"/>
    </source>
</evidence>
<accession>A0A6P0UMK6</accession>
<dbReference type="PANTHER" id="PTHR30154:SF34">
    <property type="entry name" value="TRANSCRIPTIONAL REGULATOR AZLB"/>
    <property type="match status" value="1"/>
</dbReference>
<dbReference type="SMART" id="SM00344">
    <property type="entry name" value="HTH_ASNC"/>
    <property type="match status" value="1"/>
</dbReference>
<dbReference type="Pfam" id="PF01037">
    <property type="entry name" value="AsnC_trans_reg"/>
    <property type="match status" value="1"/>
</dbReference>
<keyword evidence="3" id="KW-0804">Transcription</keyword>
<dbReference type="PRINTS" id="PR00033">
    <property type="entry name" value="HTHASNC"/>
</dbReference>
<dbReference type="SUPFAM" id="SSF46785">
    <property type="entry name" value="Winged helix' DNA-binding domain"/>
    <property type="match status" value="1"/>
</dbReference>
<dbReference type="InterPro" id="IPR019887">
    <property type="entry name" value="Tscrpt_reg_AsnC/Lrp_C"/>
</dbReference>
<dbReference type="CDD" id="cd00090">
    <property type="entry name" value="HTH_ARSR"/>
    <property type="match status" value="1"/>
</dbReference>
<dbReference type="InterPro" id="IPR036390">
    <property type="entry name" value="WH_DNA-bd_sf"/>
</dbReference>
<dbReference type="GO" id="GO:0005829">
    <property type="term" value="C:cytosol"/>
    <property type="evidence" value="ECO:0007669"/>
    <property type="project" value="TreeGrafter"/>
</dbReference>
<dbReference type="InterPro" id="IPR000485">
    <property type="entry name" value="AsnC-type_HTH_dom"/>
</dbReference>
<dbReference type="SUPFAM" id="SSF54909">
    <property type="entry name" value="Dimeric alpha+beta barrel"/>
    <property type="match status" value="1"/>
</dbReference>
<comment type="caution">
    <text evidence="5">The sequence shown here is derived from an EMBL/GenBank/DDBJ whole genome shotgun (WGS) entry which is preliminary data.</text>
</comment>
<evidence type="ECO:0000313" key="6">
    <source>
        <dbReference type="Proteomes" id="UP000468581"/>
    </source>
</evidence>
<keyword evidence="2" id="KW-0238">DNA-binding</keyword>
<feature type="domain" description="HTH asnC-type" evidence="4">
    <location>
        <begin position="5"/>
        <end position="66"/>
    </location>
</feature>
<evidence type="ECO:0000256" key="3">
    <source>
        <dbReference type="ARBA" id="ARBA00023163"/>
    </source>
</evidence>
<dbReference type="InterPro" id="IPR036388">
    <property type="entry name" value="WH-like_DNA-bd_sf"/>
</dbReference>
<dbReference type="InterPro" id="IPR019888">
    <property type="entry name" value="Tscrpt_reg_AsnC-like"/>
</dbReference>
<dbReference type="AlphaFoldDB" id="A0A6P0UMK6"/>
<reference evidence="5 6" key="1">
    <citation type="submission" date="2020-01" db="EMBL/GenBank/DDBJ databases">
        <title>Leptobacterium flavescens.</title>
        <authorList>
            <person name="Wang G."/>
        </authorList>
    </citation>
    <scope>NUCLEOTIDE SEQUENCE [LARGE SCALE GENOMIC DNA]</scope>
    <source>
        <strain evidence="5 6">KCTC 22160</strain>
    </source>
</reference>
<dbReference type="PANTHER" id="PTHR30154">
    <property type="entry name" value="LEUCINE-RESPONSIVE REGULATORY PROTEIN"/>
    <property type="match status" value="1"/>
</dbReference>
<keyword evidence="1" id="KW-0805">Transcription regulation</keyword>
<dbReference type="GO" id="GO:0043200">
    <property type="term" value="P:response to amino acid"/>
    <property type="evidence" value="ECO:0007669"/>
    <property type="project" value="TreeGrafter"/>
</dbReference>
<evidence type="ECO:0000259" key="4">
    <source>
        <dbReference type="PROSITE" id="PS50956"/>
    </source>
</evidence>
<dbReference type="EMBL" id="JAABOO010000002">
    <property type="protein sequence ID" value="NER13690.1"/>
    <property type="molecule type" value="Genomic_DNA"/>
</dbReference>
<dbReference type="Gene3D" id="1.10.10.10">
    <property type="entry name" value="Winged helix-like DNA-binding domain superfamily/Winged helix DNA-binding domain"/>
    <property type="match status" value="1"/>
</dbReference>
<name>A0A6P0UMK6_9FLAO</name>
<dbReference type="Pfam" id="PF13404">
    <property type="entry name" value="HTH_AsnC-type"/>
    <property type="match status" value="1"/>
</dbReference>
<evidence type="ECO:0000256" key="1">
    <source>
        <dbReference type="ARBA" id="ARBA00023015"/>
    </source>
</evidence>
<proteinExistence type="predicted"/>
<dbReference type="InterPro" id="IPR011991">
    <property type="entry name" value="ArsR-like_HTH"/>
</dbReference>
<dbReference type="GO" id="GO:0006355">
    <property type="term" value="P:regulation of DNA-templated transcription"/>
    <property type="evidence" value="ECO:0007669"/>
    <property type="project" value="UniProtKB-ARBA"/>
</dbReference>
<dbReference type="Proteomes" id="UP000468581">
    <property type="component" value="Unassembled WGS sequence"/>
</dbReference>
<dbReference type="InterPro" id="IPR011008">
    <property type="entry name" value="Dimeric_a/b-barrel"/>
</dbReference>
<dbReference type="FunFam" id="1.10.10.10:FF:000186">
    <property type="entry name" value="AsnC family transcriptional regulator"/>
    <property type="match status" value="1"/>
</dbReference>
<gene>
    <name evidence="5" type="ORF">GWK08_09590</name>
</gene>